<keyword evidence="6" id="KW-1185">Reference proteome</keyword>
<reference evidence="5" key="1">
    <citation type="submission" date="2020-05" db="EMBL/GenBank/DDBJ databases">
        <title>WGS assembly of Panicum virgatum.</title>
        <authorList>
            <person name="Lovell J.T."/>
            <person name="Jenkins J."/>
            <person name="Shu S."/>
            <person name="Juenger T.E."/>
            <person name="Schmutz J."/>
        </authorList>
    </citation>
    <scope>NUCLEOTIDE SEQUENCE</scope>
    <source>
        <strain evidence="5">AP13</strain>
    </source>
</reference>
<feature type="compositionally biased region" description="Basic residues" evidence="3">
    <location>
        <begin position="482"/>
        <end position="491"/>
    </location>
</feature>
<evidence type="ECO:0000256" key="2">
    <source>
        <dbReference type="ARBA" id="ARBA00022679"/>
    </source>
</evidence>
<dbReference type="AlphaFoldDB" id="A0A8T0PEJ9"/>
<dbReference type="SUPFAM" id="SSF53756">
    <property type="entry name" value="UDP-Glycosyltransferase/glycogen phosphorylase"/>
    <property type="match status" value="1"/>
</dbReference>
<evidence type="ECO:0000259" key="4">
    <source>
        <dbReference type="Pfam" id="PF26168"/>
    </source>
</evidence>
<feature type="compositionally biased region" description="Low complexity" evidence="3">
    <location>
        <begin position="373"/>
        <end position="385"/>
    </location>
</feature>
<dbReference type="CDD" id="cd03784">
    <property type="entry name" value="GT1_Gtf-like"/>
    <property type="match status" value="1"/>
</dbReference>
<dbReference type="PANTHER" id="PTHR11926">
    <property type="entry name" value="GLUCOSYL/GLUCURONOSYL TRANSFERASES"/>
    <property type="match status" value="1"/>
</dbReference>
<feature type="region of interest" description="Disordered" evidence="3">
    <location>
        <begin position="357"/>
        <end position="402"/>
    </location>
</feature>
<name>A0A8T0PEJ9_PANVG</name>
<dbReference type="GO" id="GO:0080044">
    <property type="term" value="F:quercetin 7-O-glucosyltransferase activity"/>
    <property type="evidence" value="ECO:0007669"/>
    <property type="project" value="TreeGrafter"/>
</dbReference>
<evidence type="ECO:0000313" key="5">
    <source>
        <dbReference type="EMBL" id="KAG2558612.1"/>
    </source>
</evidence>
<keyword evidence="2" id="KW-0808">Transferase</keyword>
<dbReference type="EMBL" id="CM029052">
    <property type="protein sequence ID" value="KAG2558612.1"/>
    <property type="molecule type" value="Genomic_DNA"/>
</dbReference>
<feature type="domain" description="Glycosyltransferase N-terminal" evidence="4">
    <location>
        <begin position="23"/>
        <end position="146"/>
    </location>
</feature>
<comment type="caution">
    <text evidence="5">The sequence shown here is derived from an EMBL/GenBank/DDBJ whole genome shotgun (WGS) entry which is preliminary data.</text>
</comment>
<proteinExistence type="inferred from homology"/>
<evidence type="ECO:0000256" key="1">
    <source>
        <dbReference type="ARBA" id="ARBA00009995"/>
    </source>
</evidence>
<dbReference type="InterPro" id="IPR058980">
    <property type="entry name" value="Glyco_transf_N"/>
</dbReference>
<dbReference type="GO" id="GO:0080043">
    <property type="term" value="F:quercetin 3-O-glucosyltransferase activity"/>
    <property type="evidence" value="ECO:0007669"/>
    <property type="project" value="TreeGrafter"/>
</dbReference>
<organism evidence="5 6">
    <name type="scientific">Panicum virgatum</name>
    <name type="common">Blackwell switchgrass</name>
    <dbReference type="NCBI Taxonomy" id="38727"/>
    <lineage>
        <taxon>Eukaryota</taxon>
        <taxon>Viridiplantae</taxon>
        <taxon>Streptophyta</taxon>
        <taxon>Embryophyta</taxon>
        <taxon>Tracheophyta</taxon>
        <taxon>Spermatophyta</taxon>
        <taxon>Magnoliopsida</taxon>
        <taxon>Liliopsida</taxon>
        <taxon>Poales</taxon>
        <taxon>Poaceae</taxon>
        <taxon>PACMAD clade</taxon>
        <taxon>Panicoideae</taxon>
        <taxon>Panicodae</taxon>
        <taxon>Paniceae</taxon>
        <taxon>Panicinae</taxon>
        <taxon>Panicum</taxon>
        <taxon>Panicum sect. Hiantes</taxon>
    </lineage>
</organism>
<evidence type="ECO:0000313" key="6">
    <source>
        <dbReference type="Proteomes" id="UP000823388"/>
    </source>
</evidence>
<dbReference type="Pfam" id="PF26168">
    <property type="entry name" value="Glyco_transf_N"/>
    <property type="match status" value="1"/>
</dbReference>
<sequence length="565" mass="59808">MSAAATLPTGEAQVPAPPLPHAVCVPFPTQGHITPMLQLAKILHARGFRVTFANTEHNHRRLARSGACAAAAAAGLAAFRFAAIPDGLPPEPGAAADATQDLATISHATKRNCPPHLLSLLAGLGGVTCVVADNLMSFAVDAATEIGVPCALLWTASACGYMGYRNFRLLIDRGIIPLKDEEQLTNGFMDMPVDWAPGMSKHTRLKDMPTFLRTTDPDDVLLNFQMQEVERSEHATAVVVNTFDELERPALDAMRAVIPAVYTIGPLAAVAERVAGGGPGPLGAVSGSLWREDRSCLEWLDARTLPRRPRRSVVYVNFGSVTVMSGRELAEFAWGLAGSGRDFLWIVRPDVVRDGGGGAAAGVRGGDRGQGPRGELVRPGGRAAARGGGPVPDAQRLELDAGEPVRRRADAVLALLRGAADQLPVQVRRVGRGHGGRRRRAAGGRGGEGAGGDGRGQGEGDGAQGGGVEGGRRGGGGEVARRSRQAHRRCAARAGTKITQNGLNDGSLHGHDQTMMRSSKYPIESLIGLCFSVPFVTFCDRVMYFLSISSSLANRVVIFDFWQKR</sequence>
<dbReference type="PANTHER" id="PTHR11926:SF324">
    <property type="entry name" value="GLYCOSYLTRANSFERASE"/>
    <property type="match status" value="1"/>
</dbReference>
<feature type="compositionally biased region" description="Gly residues" evidence="3">
    <location>
        <begin position="357"/>
        <end position="372"/>
    </location>
</feature>
<protein>
    <recommendedName>
        <fullName evidence="4">Glycosyltransferase N-terminal domain-containing protein</fullName>
    </recommendedName>
</protein>
<accession>A0A8T0PEJ9</accession>
<feature type="compositionally biased region" description="Gly residues" evidence="3">
    <location>
        <begin position="443"/>
        <end position="478"/>
    </location>
</feature>
<comment type="similarity">
    <text evidence="1">Belongs to the UDP-glycosyltransferase family.</text>
</comment>
<evidence type="ECO:0000256" key="3">
    <source>
        <dbReference type="SAM" id="MobiDB-lite"/>
    </source>
</evidence>
<dbReference type="FunFam" id="3.40.50.2000:FF:000055">
    <property type="entry name" value="Glycosyltransferase"/>
    <property type="match status" value="1"/>
</dbReference>
<feature type="compositionally biased region" description="Basic residues" evidence="3">
    <location>
        <begin position="429"/>
        <end position="442"/>
    </location>
</feature>
<feature type="region of interest" description="Disordered" evidence="3">
    <location>
        <begin position="426"/>
        <end position="495"/>
    </location>
</feature>
<dbReference type="Gene3D" id="3.40.50.2000">
    <property type="entry name" value="Glycogen Phosphorylase B"/>
    <property type="match status" value="2"/>
</dbReference>
<dbReference type="Proteomes" id="UP000823388">
    <property type="component" value="Chromosome 8N"/>
</dbReference>
<gene>
    <name evidence="5" type="ORF">PVAP13_8NG278400</name>
</gene>
<dbReference type="InterPro" id="IPR002213">
    <property type="entry name" value="UDP_glucos_trans"/>
</dbReference>